<feature type="transmembrane region" description="Helical" evidence="6">
    <location>
        <begin position="244"/>
        <end position="265"/>
    </location>
</feature>
<protein>
    <submittedName>
        <fullName evidence="8">Type II secretion system F family protein</fullName>
    </submittedName>
</protein>
<evidence type="ECO:0000256" key="5">
    <source>
        <dbReference type="ARBA" id="ARBA00023136"/>
    </source>
</evidence>
<dbReference type="GO" id="GO:0005886">
    <property type="term" value="C:plasma membrane"/>
    <property type="evidence" value="ECO:0007669"/>
    <property type="project" value="UniProtKB-SubCell"/>
</dbReference>
<comment type="subcellular location">
    <subcellularLocation>
        <location evidence="1">Cell membrane</location>
        <topology evidence="1">Multi-pass membrane protein</topology>
    </subcellularLocation>
</comment>
<keyword evidence="2" id="KW-1003">Cell membrane</keyword>
<sequence>MLTGSASAVLVAVALVLLAPPRPARAPWAARASSSRAGGGTAIAGLLPGLVLLGAGAVALIAVTGSTALVRAAVVVAAAVTAGWLLRRSRRRAAAARRTGIQVRETCDALAAELAAGQTPQAALDAAGRHWAAARRLARTARLGGSVPEALRALSCQPGAGDLRLVAGAWQVSHRSGGGLAESLAVVARMLREREASRRVVRSELASARATANLVAGLPVLTLTVGSGGGAAPAAFLIGTGPGVALLAAGLGLAGIGLAWIDAIARSVDRAGP</sequence>
<organism evidence="8 9">
    <name type="scientific">Nocardioides donggukensis</name>
    <dbReference type="NCBI Taxonomy" id="2774019"/>
    <lineage>
        <taxon>Bacteria</taxon>
        <taxon>Bacillati</taxon>
        <taxon>Actinomycetota</taxon>
        <taxon>Actinomycetes</taxon>
        <taxon>Propionibacteriales</taxon>
        <taxon>Nocardioidaceae</taxon>
        <taxon>Nocardioides</taxon>
    </lineage>
</organism>
<evidence type="ECO:0000313" key="8">
    <source>
        <dbReference type="EMBL" id="MBD8870923.1"/>
    </source>
</evidence>
<dbReference type="InterPro" id="IPR018076">
    <property type="entry name" value="T2SS_GspF_dom"/>
</dbReference>
<feature type="domain" description="Type II secretion system protein GspF" evidence="7">
    <location>
        <begin position="107"/>
        <end position="225"/>
    </location>
</feature>
<evidence type="ECO:0000256" key="1">
    <source>
        <dbReference type="ARBA" id="ARBA00004651"/>
    </source>
</evidence>
<comment type="caution">
    <text evidence="8">The sequence shown here is derived from an EMBL/GenBank/DDBJ whole genome shotgun (WGS) entry which is preliminary data.</text>
</comment>
<name>A0A927K8H2_9ACTN</name>
<evidence type="ECO:0000256" key="6">
    <source>
        <dbReference type="SAM" id="Phobius"/>
    </source>
</evidence>
<dbReference type="PANTHER" id="PTHR35007:SF4">
    <property type="entry name" value="CONSERVED TRANSMEMBRANE PROTEIN-RELATED"/>
    <property type="match status" value="1"/>
</dbReference>
<keyword evidence="4 6" id="KW-1133">Transmembrane helix</keyword>
<accession>A0A927K8H2</accession>
<gene>
    <name evidence="8" type="ORF">IE331_14940</name>
</gene>
<keyword evidence="9" id="KW-1185">Reference proteome</keyword>
<feature type="transmembrane region" description="Helical" evidence="6">
    <location>
        <begin position="212"/>
        <end position="238"/>
    </location>
</feature>
<evidence type="ECO:0000256" key="3">
    <source>
        <dbReference type="ARBA" id="ARBA00022692"/>
    </source>
</evidence>
<evidence type="ECO:0000313" key="9">
    <source>
        <dbReference type="Proteomes" id="UP000616839"/>
    </source>
</evidence>
<dbReference type="PANTHER" id="PTHR35007">
    <property type="entry name" value="INTEGRAL MEMBRANE PROTEIN-RELATED"/>
    <property type="match status" value="1"/>
</dbReference>
<dbReference type="Proteomes" id="UP000616839">
    <property type="component" value="Unassembled WGS sequence"/>
</dbReference>
<dbReference type="Pfam" id="PF00482">
    <property type="entry name" value="T2SSF"/>
    <property type="match status" value="1"/>
</dbReference>
<evidence type="ECO:0000259" key="7">
    <source>
        <dbReference type="Pfam" id="PF00482"/>
    </source>
</evidence>
<keyword evidence="3 6" id="KW-0812">Transmembrane</keyword>
<dbReference type="RefSeq" id="WP_192144251.1">
    <property type="nucleotide sequence ID" value="NZ_JACYXZ010000004.1"/>
</dbReference>
<dbReference type="EMBL" id="JACYXZ010000004">
    <property type="protein sequence ID" value="MBD8870923.1"/>
    <property type="molecule type" value="Genomic_DNA"/>
</dbReference>
<dbReference type="AlphaFoldDB" id="A0A927K8H2"/>
<evidence type="ECO:0000256" key="4">
    <source>
        <dbReference type="ARBA" id="ARBA00022989"/>
    </source>
</evidence>
<keyword evidence="5 6" id="KW-0472">Membrane</keyword>
<evidence type="ECO:0000256" key="2">
    <source>
        <dbReference type="ARBA" id="ARBA00022475"/>
    </source>
</evidence>
<feature type="transmembrane region" description="Helical" evidence="6">
    <location>
        <begin position="53"/>
        <end position="86"/>
    </location>
</feature>
<proteinExistence type="predicted"/>
<reference evidence="8" key="1">
    <citation type="submission" date="2020-09" db="EMBL/GenBank/DDBJ databases">
        <title>Nocardioides sp. strain MJB4 16S ribosomal RNA gene Genome sequencing and assembly.</title>
        <authorList>
            <person name="Kim I."/>
        </authorList>
    </citation>
    <scope>NUCLEOTIDE SEQUENCE</scope>
    <source>
        <strain evidence="8">MJB4</strain>
    </source>
</reference>